<keyword evidence="2 7" id="KW-0436">Ligase</keyword>
<name>A0A1F6G5F2_9PROT</name>
<evidence type="ECO:0000256" key="7">
    <source>
        <dbReference type="HAMAP-Rule" id="MF_00534"/>
    </source>
</evidence>
<dbReference type="InterPro" id="IPR002312">
    <property type="entry name" value="Asp/Asn-tRNA-synth_IIb"/>
</dbReference>
<dbReference type="NCBIfam" id="TIGR00457">
    <property type="entry name" value="asnS"/>
    <property type="match status" value="1"/>
</dbReference>
<comment type="subunit">
    <text evidence="7">Homodimer.</text>
</comment>
<reference evidence="9 10" key="1">
    <citation type="journal article" date="2016" name="Nat. Commun.">
        <title>Thousands of microbial genomes shed light on interconnected biogeochemical processes in an aquifer system.</title>
        <authorList>
            <person name="Anantharaman K."/>
            <person name="Brown C.T."/>
            <person name="Hug L.A."/>
            <person name="Sharon I."/>
            <person name="Castelle C.J."/>
            <person name="Probst A.J."/>
            <person name="Thomas B.C."/>
            <person name="Singh A."/>
            <person name="Wilkins M.J."/>
            <person name="Karaoz U."/>
            <person name="Brodie E.L."/>
            <person name="Williams K.H."/>
            <person name="Hubbard S.S."/>
            <person name="Banfield J.F."/>
        </authorList>
    </citation>
    <scope>NUCLEOTIDE SEQUENCE [LARGE SCALE GENOMIC DNA]</scope>
</reference>
<keyword evidence="5 7" id="KW-0648">Protein biosynthesis</keyword>
<dbReference type="EMBL" id="MFNE01000052">
    <property type="protein sequence ID" value="OGG93302.1"/>
    <property type="molecule type" value="Genomic_DNA"/>
</dbReference>
<evidence type="ECO:0000256" key="5">
    <source>
        <dbReference type="ARBA" id="ARBA00022917"/>
    </source>
</evidence>
<dbReference type="CDD" id="cd04100">
    <property type="entry name" value="Asp_Lys_Asn_RS_N"/>
    <property type="match status" value="1"/>
</dbReference>
<dbReference type="PRINTS" id="PR01042">
    <property type="entry name" value="TRNASYNTHASP"/>
</dbReference>
<gene>
    <name evidence="7" type="primary">asnS</name>
    <name evidence="9" type="ORF">A2527_13755</name>
</gene>
<evidence type="ECO:0000256" key="1">
    <source>
        <dbReference type="ARBA" id="ARBA00008226"/>
    </source>
</evidence>
<dbReference type="InterPro" id="IPR004365">
    <property type="entry name" value="NA-bd_OB_tRNA"/>
</dbReference>
<dbReference type="GO" id="GO:0006421">
    <property type="term" value="P:asparaginyl-tRNA aminoacylation"/>
    <property type="evidence" value="ECO:0007669"/>
    <property type="project" value="UniProtKB-UniRule"/>
</dbReference>
<dbReference type="NCBIfam" id="NF003037">
    <property type="entry name" value="PRK03932.1"/>
    <property type="match status" value="1"/>
</dbReference>
<comment type="caution">
    <text evidence="9">The sequence shown here is derived from an EMBL/GenBank/DDBJ whole genome shotgun (WGS) entry which is preliminary data.</text>
</comment>
<dbReference type="Pfam" id="PF01336">
    <property type="entry name" value="tRNA_anti-codon"/>
    <property type="match status" value="1"/>
</dbReference>
<keyword evidence="4 7" id="KW-0067">ATP-binding</keyword>
<comment type="similarity">
    <text evidence="1 7">Belongs to the class-II aminoacyl-tRNA synthetase family.</text>
</comment>
<dbReference type="PANTHER" id="PTHR22594">
    <property type="entry name" value="ASPARTYL/LYSYL-TRNA SYNTHETASE"/>
    <property type="match status" value="1"/>
</dbReference>
<dbReference type="InterPro" id="IPR045864">
    <property type="entry name" value="aa-tRNA-synth_II/BPL/LPL"/>
</dbReference>
<comment type="catalytic activity">
    <reaction evidence="7">
        <text>tRNA(Asn) + L-asparagine + ATP = L-asparaginyl-tRNA(Asn) + AMP + diphosphate + H(+)</text>
        <dbReference type="Rhea" id="RHEA:11180"/>
        <dbReference type="Rhea" id="RHEA-COMP:9659"/>
        <dbReference type="Rhea" id="RHEA-COMP:9674"/>
        <dbReference type="ChEBI" id="CHEBI:15378"/>
        <dbReference type="ChEBI" id="CHEBI:30616"/>
        <dbReference type="ChEBI" id="CHEBI:33019"/>
        <dbReference type="ChEBI" id="CHEBI:58048"/>
        <dbReference type="ChEBI" id="CHEBI:78442"/>
        <dbReference type="ChEBI" id="CHEBI:78515"/>
        <dbReference type="ChEBI" id="CHEBI:456215"/>
        <dbReference type="EC" id="6.1.1.22"/>
    </reaction>
</comment>
<dbReference type="HAMAP" id="MF_00534">
    <property type="entry name" value="Asn_tRNA_synth"/>
    <property type="match status" value="1"/>
</dbReference>
<dbReference type="GO" id="GO:0005524">
    <property type="term" value="F:ATP binding"/>
    <property type="evidence" value="ECO:0007669"/>
    <property type="project" value="UniProtKB-UniRule"/>
</dbReference>
<dbReference type="GO" id="GO:0003676">
    <property type="term" value="F:nucleic acid binding"/>
    <property type="evidence" value="ECO:0007669"/>
    <property type="project" value="InterPro"/>
</dbReference>
<evidence type="ECO:0000313" key="10">
    <source>
        <dbReference type="Proteomes" id="UP000178449"/>
    </source>
</evidence>
<dbReference type="PANTHER" id="PTHR22594:SF34">
    <property type="entry name" value="ASPARAGINE--TRNA LIGASE, MITOCHONDRIAL-RELATED"/>
    <property type="match status" value="1"/>
</dbReference>
<dbReference type="Proteomes" id="UP000178449">
    <property type="component" value="Unassembled WGS sequence"/>
</dbReference>
<feature type="domain" description="Aminoacyl-transfer RNA synthetases class-II family profile" evidence="8">
    <location>
        <begin position="134"/>
        <end position="434"/>
    </location>
</feature>
<dbReference type="CDD" id="cd00776">
    <property type="entry name" value="AsxRS_core"/>
    <property type="match status" value="1"/>
</dbReference>
<evidence type="ECO:0000259" key="8">
    <source>
        <dbReference type="PROSITE" id="PS50862"/>
    </source>
</evidence>
<keyword evidence="3 7" id="KW-0547">Nucleotide-binding</keyword>
<evidence type="ECO:0000256" key="2">
    <source>
        <dbReference type="ARBA" id="ARBA00022598"/>
    </source>
</evidence>
<accession>A0A1F6G5F2</accession>
<proteinExistence type="inferred from homology"/>
<dbReference type="InterPro" id="IPR004522">
    <property type="entry name" value="Asn-tRNA-ligase"/>
</dbReference>
<dbReference type="PROSITE" id="PS50862">
    <property type="entry name" value="AA_TRNA_LIGASE_II"/>
    <property type="match status" value="1"/>
</dbReference>
<evidence type="ECO:0000256" key="6">
    <source>
        <dbReference type="ARBA" id="ARBA00023146"/>
    </source>
</evidence>
<dbReference type="InterPro" id="IPR012340">
    <property type="entry name" value="NA-bd_OB-fold"/>
</dbReference>
<dbReference type="InterPro" id="IPR006195">
    <property type="entry name" value="aa-tRNA-synth_II"/>
</dbReference>
<dbReference type="AlphaFoldDB" id="A0A1F6G5F2"/>
<organism evidence="9 10">
    <name type="scientific">Candidatus Lambdaproteobacteria bacterium RIFOXYD2_FULL_50_16</name>
    <dbReference type="NCBI Taxonomy" id="1817772"/>
    <lineage>
        <taxon>Bacteria</taxon>
        <taxon>Pseudomonadati</taxon>
        <taxon>Pseudomonadota</taxon>
        <taxon>Candidatus Lambdaproteobacteria</taxon>
    </lineage>
</organism>
<dbReference type="Gene3D" id="3.30.930.10">
    <property type="entry name" value="Bira Bifunctional Protein, Domain 2"/>
    <property type="match status" value="1"/>
</dbReference>
<dbReference type="SUPFAM" id="SSF55681">
    <property type="entry name" value="Class II aaRS and biotin synthetases"/>
    <property type="match status" value="1"/>
</dbReference>
<dbReference type="Gene3D" id="2.40.50.140">
    <property type="entry name" value="Nucleic acid-binding proteins"/>
    <property type="match status" value="1"/>
</dbReference>
<dbReference type="InterPro" id="IPR004364">
    <property type="entry name" value="Aa-tRNA-synt_II"/>
</dbReference>
<dbReference type="SUPFAM" id="SSF50249">
    <property type="entry name" value="Nucleic acid-binding proteins"/>
    <property type="match status" value="1"/>
</dbReference>
<dbReference type="Pfam" id="PF00152">
    <property type="entry name" value="tRNA-synt_2"/>
    <property type="match status" value="1"/>
</dbReference>
<keyword evidence="7" id="KW-0963">Cytoplasm</keyword>
<dbReference type="STRING" id="1817772.A2527_13755"/>
<evidence type="ECO:0000313" key="9">
    <source>
        <dbReference type="EMBL" id="OGG93302.1"/>
    </source>
</evidence>
<evidence type="ECO:0000256" key="3">
    <source>
        <dbReference type="ARBA" id="ARBA00022741"/>
    </source>
</evidence>
<dbReference type="EC" id="6.1.1.22" evidence="7"/>
<comment type="subcellular location">
    <subcellularLocation>
        <location evidence="7">Cytoplasm</location>
    </subcellularLocation>
</comment>
<sequence>MRWNQRITIKDLPLYIGQTVTLPGWIQFSRKSSQVRFLGFRDGSGLIQALLIKGETPEEVFGLWSELRQEASVSITGEVAACEQGPLGVEIKVSHIDILGTGGDFPLGRKEHGPDFLHNLRHLWLRSKKQVALFQIRDQVIQAIHEFLWSQSFVKMDSPILTGTVGEDPKGLFKLDYFDLGPAYLAQTGQLYLEASIFAHGRVFCFGPTFRAEKSKTRRHLAEFWMLEAEMAFFDAQDNIDLQEDLIHFILNRVLERCLAPLEVLERDLAPLKRSLEPFVRLDYKEAVKLLAQIGPLLVDGDDLGATHETALGEHFGKPVFVMDYPKAVKAFYMKEHPEEPTRVKCADLIAPEGHGEIIGGSQREEDIDKILARLAEAGLAPETYDWYLDLRRYGSVVHSGFGIGLERLVGWMAGMHHIRECIPFPRMMERLTP</sequence>
<evidence type="ECO:0000256" key="4">
    <source>
        <dbReference type="ARBA" id="ARBA00022840"/>
    </source>
</evidence>
<dbReference type="GO" id="GO:0004816">
    <property type="term" value="F:asparagine-tRNA ligase activity"/>
    <property type="evidence" value="ECO:0007669"/>
    <property type="project" value="UniProtKB-UniRule"/>
</dbReference>
<keyword evidence="6 7" id="KW-0030">Aminoacyl-tRNA synthetase</keyword>
<protein>
    <recommendedName>
        <fullName evidence="7">Asparagine--tRNA ligase</fullName>
        <ecNumber evidence="7">6.1.1.22</ecNumber>
    </recommendedName>
    <alternativeName>
        <fullName evidence="7">Asparaginyl-tRNA synthetase</fullName>
        <shortName evidence="7">AsnRS</shortName>
    </alternativeName>
</protein>
<dbReference type="GO" id="GO:0005737">
    <property type="term" value="C:cytoplasm"/>
    <property type="evidence" value="ECO:0007669"/>
    <property type="project" value="UniProtKB-SubCell"/>
</dbReference>